<feature type="coiled-coil region" evidence="1">
    <location>
        <begin position="526"/>
        <end position="567"/>
    </location>
</feature>
<keyword evidence="1" id="KW-0175">Coiled coil</keyword>
<dbReference type="EMBL" id="MU826369">
    <property type="protein sequence ID" value="KAJ7378125.1"/>
    <property type="molecule type" value="Genomic_DNA"/>
</dbReference>
<dbReference type="AlphaFoldDB" id="A0A9W9ZB00"/>
<feature type="coiled-coil region" evidence="1">
    <location>
        <begin position="104"/>
        <end position="131"/>
    </location>
</feature>
<feature type="coiled-coil region" evidence="1">
    <location>
        <begin position="597"/>
        <end position="706"/>
    </location>
</feature>
<feature type="compositionally biased region" description="Polar residues" evidence="2">
    <location>
        <begin position="510"/>
        <end position="523"/>
    </location>
</feature>
<comment type="caution">
    <text evidence="3">The sequence shown here is derived from an EMBL/GenBank/DDBJ whole genome shotgun (WGS) entry which is preliminary data.</text>
</comment>
<evidence type="ECO:0000313" key="3">
    <source>
        <dbReference type="EMBL" id="KAJ7378125.1"/>
    </source>
</evidence>
<feature type="coiled-coil region" evidence="1">
    <location>
        <begin position="763"/>
        <end position="835"/>
    </location>
</feature>
<organism evidence="3 4">
    <name type="scientific">Desmophyllum pertusum</name>
    <dbReference type="NCBI Taxonomy" id="174260"/>
    <lineage>
        <taxon>Eukaryota</taxon>
        <taxon>Metazoa</taxon>
        <taxon>Cnidaria</taxon>
        <taxon>Anthozoa</taxon>
        <taxon>Hexacorallia</taxon>
        <taxon>Scleractinia</taxon>
        <taxon>Caryophylliina</taxon>
        <taxon>Caryophylliidae</taxon>
        <taxon>Desmophyllum</taxon>
    </lineage>
</organism>
<feature type="coiled-coil region" evidence="1">
    <location>
        <begin position="181"/>
        <end position="492"/>
    </location>
</feature>
<evidence type="ECO:0000256" key="2">
    <source>
        <dbReference type="SAM" id="MobiDB-lite"/>
    </source>
</evidence>
<dbReference type="SUPFAM" id="SSF57997">
    <property type="entry name" value="Tropomyosin"/>
    <property type="match status" value="1"/>
</dbReference>
<feature type="compositionally biased region" description="Basic and acidic residues" evidence="2">
    <location>
        <begin position="933"/>
        <end position="966"/>
    </location>
</feature>
<keyword evidence="4" id="KW-1185">Reference proteome</keyword>
<dbReference type="Gene3D" id="1.20.5.170">
    <property type="match status" value="1"/>
</dbReference>
<dbReference type="OrthoDB" id="5989683at2759"/>
<protein>
    <submittedName>
        <fullName evidence="3">Uncharacterized protein</fullName>
    </submittedName>
</protein>
<evidence type="ECO:0000313" key="4">
    <source>
        <dbReference type="Proteomes" id="UP001163046"/>
    </source>
</evidence>
<evidence type="ECO:0000256" key="1">
    <source>
        <dbReference type="SAM" id="Coils"/>
    </source>
</evidence>
<feature type="region of interest" description="Disordered" evidence="2">
    <location>
        <begin position="500"/>
        <end position="523"/>
    </location>
</feature>
<gene>
    <name evidence="3" type="ORF">OS493_024790</name>
</gene>
<reference evidence="3" key="1">
    <citation type="submission" date="2023-01" db="EMBL/GenBank/DDBJ databases">
        <title>Genome assembly of the deep-sea coral Lophelia pertusa.</title>
        <authorList>
            <person name="Herrera S."/>
            <person name="Cordes E."/>
        </authorList>
    </citation>
    <scope>NUCLEOTIDE SEQUENCE</scope>
    <source>
        <strain evidence="3">USNM1676648</strain>
        <tissue evidence="3">Polyp</tissue>
    </source>
</reference>
<proteinExistence type="predicted"/>
<name>A0A9W9ZB00_9CNID</name>
<feature type="compositionally biased region" description="Polar residues" evidence="2">
    <location>
        <begin position="971"/>
        <end position="989"/>
    </location>
</feature>
<dbReference type="Proteomes" id="UP001163046">
    <property type="component" value="Unassembled WGS sequence"/>
</dbReference>
<feature type="region of interest" description="Disordered" evidence="2">
    <location>
        <begin position="929"/>
        <end position="993"/>
    </location>
</feature>
<sequence>MRAVEEDEEENFPLKYLQQRQVLLMCSFVQSDVVTSQGNQVTVRAVGMASSHSSSSANQLDDSAQEARWEKRLSELGRVESLLQKRKAELQQMDAVLMERRHQLDDVVHKRKIAEGRLRRAEEDAGIIEQRAAETSVELIRAGNQLINLEIKGKALSERQEQMNKGIESKSRELKDVGKSCEVVRQNVDKLNKEMANNMEELENKESQLKDVESRIQLSLRIEELKQLVAKTETEEKNQAAKYVRALKEGEEALEEKTVQLARTRNELQTQMIQFHELSSKINKLRTELKEIQANIKKGKAETEKLSERREEERRIQQLNVKEAEQKLVEINDARNESMDALKSHREEFGLLRGKIHESMNKVKEYEELKKQKEAEYNKVSSIMNEGKVKLENELTQLKSEKQVAEESVSQINGTLKQVTTKLETAREESLALTDTKDLVTKELNDLQLTLTEKRNELIKTNQELEDVTRELQTAKENHAEARSRQEEMIENRDEEYNKVENHGKDGLPQKSSTPKNNGKENGTLVTRLQQTVKQLTAENEEQHGALEDARVEVKELKEFMKSERENFQDYLTQMASECEVYRTHLDRLHIEYDAEKQRYAREKDLLLNKAEQHRLKARKLSEELSNLKQNHVQTKQELNQLRDTLAKDVKELKKHIEGITTQMKSELSRSLKQVESSKDETSDEFERLRGKKDEMEIQLVTLQQSINSVKTMALMAEKEKTEIFKREKEEALIKEKEVKLQRHQTYLRTTNVNSCSGSGRGKKKAEVSLEGLKNKLKNLEEVITRKDSSVEDFRLKLLRNKVEAEKAADSNKQIDGLRRRLRQLEDEKDLITSQRNHLVTLNEGATSLKGHTTFDYHGELNARKVKMTPARSRRSLDSLVDGNFYTKPVKLEAERPCRDVVNLNTSLPHQAHDSAPLDLLELNTEPYSSASRDLKEPKWIPKREMDHHIKEISTTRSESRKKPSLELKPGSNSLNDPVGRQNSVNSPSPMLRKELSSDYGDKVLHIPTIPEGFQTEKPLTTVIGLTTDRHGLARGDNEQQWSVDKNAVRPTRGISSSTFADDKKSEFLSSVLRLKNEKVKELELSLQKFFLT</sequence>
<accession>A0A9W9ZB00</accession>